<organism evidence="2 3">
    <name type="scientific">Cymbomonas tetramitiformis</name>
    <dbReference type="NCBI Taxonomy" id="36881"/>
    <lineage>
        <taxon>Eukaryota</taxon>
        <taxon>Viridiplantae</taxon>
        <taxon>Chlorophyta</taxon>
        <taxon>Pyramimonadophyceae</taxon>
        <taxon>Pyramimonadales</taxon>
        <taxon>Pyramimonadaceae</taxon>
        <taxon>Cymbomonas</taxon>
    </lineage>
</organism>
<evidence type="ECO:0000313" key="3">
    <source>
        <dbReference type="Proteomes" id="UP001190700"/>
    </source>
</evidence>
<accession>A0AAE0LAU5</accession>
<protein>
    <recommendedName>
        <fullName evidence="1">Saccharopine dehydrogenase NADP binding domain-containing protein</fullName>
    </recommendedName>
</protein>
<dbReference type="Gene3D" id="3.40.50.720">
    <property type="entry name" value="NAD(P)-binding Rossmann-like Domain"/>
    <property type="match status" value="1"/>
</dbReference>
<feature type="domain" description="Saccharopine dehydrogenase NADP binding" evidence="1">
    <location>
        <begin position="51"/>
        <end position="177"/>
    </location>
</feature>
<keyword evidence="3" id="KW-1185">Reference proteome</keyword>
<name>A0AAE0LAU5_9CHLO</name>
<sequence length="454" mass="48601">MISTIGPLHAFSPRHIKLTKRPQRLAGSHQRTSKNVRHDIACRSSDERKKVVVLGGTGRVGSSTAAAILGFDPNVDITLASRNRDNMASAKESFPALKEAVFQEVDVTQKASILAALQDADLVVHCAGPFQKTESCEVLEAAIESKVPYIDVCDDTDYSQRAKELHEKAQAAGVPAITTCGIYPGVSNVMAAEMIYAAEEGRSTGEDSPAEAKAPEAGSVKPSRLLYSYFTAGSGGAGPTILTTSFLLCAEEVVAWKDGEEVRQPPASNRRVINFGKGVGNREVFLYNLPEVASAREIFDVPSVSARFGTSPGIWNFGMQAVAALPKAMISSPAAAKALAALADPFVRIVDKLVGELVAMRVDVDLDDGSAPSGLYVHKKLSSAVGESTAAFAMNVLEGGAQPGVWYPEEKEAVKDRRVLLERAAKNARLFILNKPSWMLESDAINIGFGFYWT</sequence>
<comment type="caution">
    <text evidence="2">The sequence shown here is derived from an EMBL/GenBank/DDBJ whole genome shotgun (WGS) entry which is preliminary data.</text>
</comment>
<dbReference type="Gene3D" id="3.30.360.10">
    <property type="entry name" value="Dihydrodipicolinate Reductase, domain 2"/>
    <property type="match status" value="1"/>
</dbReference>
<dbReference type="Proteomes" id="UP001190700">
    <property type="component" value="Unassembled WGS sequence"/>
</dbReference>
<proteinExistence type="predicted"/>
<dbReference type="PANTHER" id="PTHR43796">
    <property type="entry name" value="CARBOXYNORSPERMIDINE SYNTHASE"/>
    <property type="match status" value="1"/>
</dbReference>
<dbReference type="Pfam" id="PF03435">
    <property type="entry name" value="Sacchrp_dh_NADP"/>
    <property type="match status" value="1"/>
</dbReference>
<dbReference type="AlphaFoldDB" id="A0AAE0LAU5"/>
<dbReference type="InterPro" id="IPR036291">
    <property type="entry name" value="NAD(P)-bd_dom_sf"/>
</dbReference>
<dbReference type="InterPro" id="IPR005097">
    <property type="entry name" value="Sacchrp_dh_NADP-bd"/>
</dbReference>
<gene>
    <name evidence="2" type="ORF">CYMTET_13782</name>
</gene>
<dbReference type="PANTHER" id="PTHR43796:SF2">
    <property type="entry name" value="CARBOXYNORSPERMIDINE SYNTHASE"/>
    <property type="match status" value="1"/>
</dbReference>
<evidence type="ECO:0000259" key="1">
    <source>
        <dbReference type="Pfam" id="PF03435"/>
    </source>
</evidence>
<dbReference type="SUPFAM" id="SSF51735">
    <property type="entry name" value="NAD(P)-binding Rossmann-fold domains"/>
    <property type="match status" value="1"/>
</dbReference>
<dbReference type="EMBL" id="LGRX02005539">
    <property type="protein sequence ID" value="KAK3278252.1"/>
    <property type="molecule type" value="Genomic_DNA"/>
</dbReference>
<reference evidence="2 3" key="1">
    <citation type="journal article" date="2015" name="Genome Biol. Evol.">
        <title>Comparative Genomics of a Bacterivorous Green Alga Reveals Evolutionary Causalities and Consequences of Phago-Mixotrophic Mode of Nutrition.</title>
        <authorList>
            <person name="Burns J.A."/>
            <person name="Paasch A."/>
            <person name="Narechania A."/>
            <person name="Kim E."/>
        </authorList>
    </citation>
    <scope>NUCLEOTIDE SEQUENCE [LARGE SCALE GENOMIC DNA]</scope>
    <source>
        <strain evidence="2 3">PLY_AMNH</strain>
    </source>
</reference>
<evidence type="ECO:0000313" key="2">
    <source>
        <dbReference type="EMBL" id="KAK3278252.1"/>
    </source>
</evidence>